<keyword evidence="9" id="KW-1185">Reference proteome</keyword>
<feature type="compositionally biased region" description="Basic and acidic residues" evidence="5">
    <location>
        <begin position="167"/>
        <end position="176"/>
    </location>
</feature>
<reference evidence="8 9" key="1">
    <citation type="journal article" date="2019" name="Int. J. Syst. Evol. Microbiol.">
        <title>The Global Catalogue of Microorganisms (GCM) 10K type strain sequencing project: providing services to taxonomists for standard genome sequencing and annotation.</title>
        <authorList>
            <consortium name="The Broad Institute Genomics Platform"/>
            <consortium name="The Broad Institute Genome Sequencing Center for Infectious Disease"/>
            <person name="Wu L."/>
            <person name="Ma J."/>
        </authorList>
    </citation>
    <scope>NUCLEOTIDE SEQUENCE [LARGE SCALE GENOMIC DNA]</scope>
    <source>
        <strain evidence="8 9">JCM 11444</strain>
    </source>
</reference>
<evidence type="ECO:0000313" key="9">
    <source>
        <dbReference type="Proteomes" id="UP001500418"/>
    </source>
</evidence>
<feature type="compositionally biased region" description="Basic residues" evidence="5">
    <location>
        <begin position="154"/>
        <end position="166"/>
    </location>
</feature>
<feature type="region of interest" description="Disordered" evidence="5">
    <location>
        <begin position="154"/>
        <end position="180"/>
    </location>
</feature>
<feature type="transmembrane region" description="Helical" evidence="6">
    <location>
        <begin position="101"/>
        <end position="134"/>
    </location>
</feature>
<evidence type="ECO:0000256" key="2">
    <source>
        <dbReference type="ARBA" id="ARBA00022692"/>
    </source>
</evidence>
<dbReference type="Pfam" id="PF03176">
    <property type="entry name" value="MMPL"/>
    <property type="match status" value="1"/>
</dbReference>
<comment type="subcellular location">
    <subcellularLocation>
        <location evidence="1">Membrane</location>
        <topology evidence="1">Multi-pass membrane protein</topology>
    </subcellularLocation>
</comment>
<evidence type="ECO:0000256" key="1">
    <source>
        <dbReference type="ARBA" id="ARBA00004141"/>
    </source>
</evidence>
<evidence type="ECO:0000256" key="4">
    <source>
        <dbReference type="ARBA" id="ARBA00023136"/>
    </source>
</evidence>
<evidence type="ECO:0000256" key="5">
    <source>
        <dbReference type="SAM" id="MobiDB-lite"/>
    </source>
</evidence>
<gene>
    <name evidence="8" type="ORF">GCM10009575_076490</name>
</gene>
<keyword evidence="4 6" id="KW-0472">Membrane</keyword>
<evidence type="ECO:0000256" key="6">
    <source>
        <dbReference type="SAM" id="Phobius"/>
    </source>
</evidence>
<evidence type="ECO:0000256" key="3">
    <source>
        <dbReference type="ARBA" id="ARBA00022989"/>
    </source>
</evidence>
<evidence type="ECO:0000313" key="8">
    <source>
        <dbReference type="EMBL" id="GAA0951896.1"/>
    </source>
</evidence>
<dbReference type="Proteomes" id="UP001500418">
    <property type="component" value="Unassembled WGS sequence"/>
</dbReference>
<accession>A0ABN1R4T8</accession>
<dbReference type="EMBL" id="BAAAID010000072">
    <property type="protein sequence ID" value="GAA0951896.1"/>
    <property type="molecule type" value="Genomic_DNA"/>
</dbReference>
<keyword evidence="3 6" id="KW-1133">Transmembrane helix</keyword>
<protein>
    <recommendedName>
        <fullName evidence="7">Membrane transport protein MMPL domain-containing protein</fullName>
    </recommendedName>
</protein>
<sequence length="313" mass="33496">MAKAPTSQDQAALSHLVTEVKGMDGVAQVDAAPMKPGQSVGTVRVVPTTSPWSVQTSDLITHLRDRVIPQAEHGSDLQVYVGGSTASSDDFANVLTSELPVFLAIIIGLGGLLMMIAFRSLLVSLIGVAMKLLAMGGLQCDRRGLPVGLGVRHTRRGRRGASRRHRARDDHRDGLPRPRHHRTTAQHLVAVIVALAGIQALEHAEGHGLGRIERAQRQTAADIGLVLLDDRLDQAARGLVHVGVPEARAVAGAQMVDIQSTQGLLGLGRRPLLKGLSHTGITARNLDVRLPWEHARERGPIHDRPGSCLAPRP</sequence>
<feature type="domain" description="Membrane transport protein MMPL" evidence="7">
    <location>
        <begin position="42"/>
        <end position="134"/>
    </location>
</feature>
<keyword evidence="2 6" id="KW-0812">Transmembrane</keyword>
<dbReference type="InterPro" id="IPR004869">
    <property type="entry name" value="MMPL_dom"/>
</dbReference>
<organism evidence="8 9">
    <name type="scientific">Streptomyces rhizosphaericus</name>
    <dbReference type="NCBI Taxonomy" id="114699"/>
    <lineage>
        <taxon>Bacteria</taxon>
        <taxon>Bacillati</taxon>
        <taxon>Actinomycetota</taxon>
        <taxon>Actinomycetes</taxon>
        <taxon>Kitasatosporales</taxon>
        <taxon>Streptomycetaceae</taxon>
        <taxon>Streptomyces</taxon>
        <taxon>Streptomyces violaceusniger group</taxon>
    </lineage>
</organism>
<name>A0ABN1R4T8_9ACTN</name>
<evidence type="ECO:0000259" key="7">
    <source>
        <dbReference type="Pfam" id="PF03176"/>
    </source>
</evidence>
<proteinExistence type="predicted"/>
<comment type="caution">
    <text evidence="8">The sequence shown here is derived from an EMBL/GenBank/DDBJ whole genome shotgun (WGS) entry which is preliminary data.</text>
</comment>